<dbReference type="InterPro" id="IPR018247">
    <property type="entry name" value="EF_Hand_1_Ca_BS"/>
</dbReference>
<name>A0A250WX54_9CHLO</name>
<dbReference type="InterPro" id="IPR011992">
    <property type="entry name" value="EF-hand-dom_pair"/>
</dbReference>
<dbReference type="Gene3D" id="1.10.238.10">
    <property type="entry name" value="EF-hand"/>
    <property type="match status" value="1"/>
</dbReference>
<dbReference type="Proteomes" id="UP000232323">
    <property type="component" value="Unassembled WGS sequence"/>
</dbReference>
<dbReference type="InterPro" id="IPR002048">
    <property type="entry name" value="EF_hand_dom"/>
</dbReference>
<keyword evidence="1" id="KW-0106">Calcium</keyword>
<sequence>MAEAAVIVPIVRKNVDGESPEGISSSALIRSAATTDMLDSVISQYDKNGDGKIQPDELAFLMRDLAGGTDPSPEEVNAIMKECDANHDNLIDKEELKNVLTMWTLQVQRKRGAVATGSGGCNCVVC</sequence>
<evidence type="ECO:0000256" key="1">
    <source>
        <dbReference type="ARBA" id="ARBA00022837"/>
    </source>
</evidence>
<dbReference type="SUPFAM" id="SSF47473">
    <property type="entry name" value="EF-hand"/>
    <property type="match status" value="1"/>
</dbReference>
<dbReference type="PROSITE" id="PS50222">
    <property type="entry name" value="EF_HAND_2"/>
    <property type="match status" value="2"/>
</dbReference>
<keyword evidence="4" id="KW-1185">Reference proteome</keyword>
<proteinExistence type="predicted"/>
<evidence type="ECO:0000313" key="4">
    <source>
        <dbReference type="Proteomes" id="UP000232323"/>
    </source>
</evidence>
<protein>
    <recommendedName>
        <fullName evidence="2">EF-hand domain-containing protein</fullName>
    </recommendedName>
</protein>
<reference evidence="3 4" key="1">
    <citation type="submission" date="2017-08" db="EMBL/GenBank/DDBJ databases">
        <title>Acidophilic green algal genome provides insights into adaptation to an acidic environment.</title>
        <authorList>
            <person name="Hirooka S."/>
            <person name="Hirose Y."/>
            <person name="Kanesaki Y."/>
            <person name="Higuchi S."/>
            <person name="Fujiwara T."/>
            <person name="Onuma R."/>
            <person name="Era A."/>
            <person name="Ohbayashi R."/>
            <person name="Uzuka A."/>
            <person name="Nozaki H."/>
            <person name="Yoshikawa H."/>
            <person name="Miyagishima S.Y."/>
        </authorList>
    </citation>
    <scope>NUCLEOTIDE SEQUENCE [LARGE SCALE GENOMIC DNA]</scope>
    <source>
        <strain evidence="3 4">NIES-2499</strain>
    </source>
</reference>
<organism evidence="3 4">
    <name type="scientific">Chlamydomonas eustigma</name>
    <dbReference type="NCBI Taxonomy" id="1157962"/>
    <lineage>
        <taxon>Eukaryota</taxon>
        <taxon>Viridiplantae</taxon>
        <taxon>Chlorophyta</taxon>
        <taxon>core chlorophytes</taxon>
        <taxon>Chlorophyceae</taxon>
        <taxon>CS clade</taxon>
        <taxon>Chlamydomonadales</taxon>
        <taxon>Chlamydomonadaceae</taxon>
        <taxon>Chlamydomonas</taxon>
    </lineage>
</organism>
<evidence type="ECO:0000313" key="3">
    <source>
        <dbReference type="EMBL" id="GAX75279.1"/>
    </source>
</evidence>
<feature type="domain" description="EF-hand" evidence="2">
    <location>
        <begin position="71"/>
        <end position="106"/>
    </location>
</feature>
<evidence type="ECO:0000259" key="2">
    <source>
        <dbReference type="PROSITE" id="PS50222"/>
    </source>
</evidence>
<dbReference type="EMBL" id="BEGY01000011">
    <property type="protein sequence ID" value="GAX75279.1"/>
    <property type="molecule type" value="Genomic_DNA"/>
</dbReference>
<dbReference type="CDD" id="cd00051">
    <property type="entry name" value="EFh"/>
    <property type="match status" value="1"/>
</dbReference>
<dbReference type="Pfam" id="PF13499">
    <property type="entry name" value="EF-hand_7"/>
    <property type="match status" value="1"/>
</dbReference>
<feature type="domain" description="EF-hand" evidence="2">
    <location>
        <begin position="33"/>
        <end position="68"/>
    </location>
</feature>
<gene>
    <name evidence="3" type="ORF">CEUSTIGMA_g2724.t1</name>
</gene>
<dbReference type="PROSITE" id="PS00018">
    <property type="entry name" value="EF_HAND_1"/>
    <property type="match status" value="2"/>
</dbReference>
<dbReference type="SMART" id="SM00054">
    <property type="entry name" value="EFh"/>
    <property type="match status" value="2"/>
</dbReference>
<dbReference type="AlphaFoldDB" id="A0A250WX54"/>
<accession>A0A250WX54</accession>
<comment type="caution">
    <text evidence="3">The sequence shown here is derived from an EMBL/GenBank/DDBJ whole genome shotgun (WGS) entry which is preliminary data.</text>
</comment>
<dbReference type="GO" id="GO:0005509">
    <property type="term" value="F:calcium ion binding"/>
    <property type="evidence" value="ECO:0007669"/>
    <property type="project" value="InterPro"/>
</dbReference>
<dbReference type="OrthoDB" id="26525at2759"/>